<evidence type="ECO:0000259" key="9">
    <source>
        <dbReference type="Pfam" id="PF05922"/>
    </source>
</evidence>
<dbReference type="InterPro" id="IPR010259">
    <property type="entry name" value="S8pro/Inhibitor_I9"/>
</dbReference>
<evidence type="ECO:0000313" key="10">
    <source>
        <dbReference type="EMBL" id="KAA8901119.1"/>
    </source>
</evidence>
<dbReference type="AlphaFoldDB" id="A0A642ULD9"/>
<organism evidence="10 11">
    <name type="scientific">Diutina rugosa</name>
    <name type="common">Yeast</name>
    <name type="synonym">Candida rugosa</name>
    <dbReference type="NCBI Taxonomy" id="5481"/>
    <lineage>
        <taxon>Eukaryota</taxon>
        <taxon>Fungi</taxon>
        <taxon>Dikarya</taxon>
        <taxon>Ascomycota</taxon>
        <taxon>Saccharomycotina</taxon>
        <taxon>Pichiomycetes</taxon>
        <taxon>Debaryomycetaceae</taxon>
        <taxon>Diutina</taxon>
    </lineage>
</organism>
<reference evidence="10 11" key="1">
    <citation type="submission" date="2019-07" db="EMBL/GenBank/DDBJ databases">
        <title>Genome assembly of two rare yeast pathogens: Diutina rugosa and Trichomonascus ciferrii.</title>
        <authorList>
            <person name="Mixao V."/>
            <person name="Saus E."/>
            <person name="Hansen A."/>
            <person name="Lass-Flor C."/>
            <person name="Gabaldon T."/>
        </authorList>
    </citation>
    <scope>NUCLEOTIDE SEQUENCE [LARGE SCALE GENOMIC DNA]</scope>
    <source>
        <strain evidence="10 11">CBS 613</strain>
    </source>
</reference>
<feature type="chain" id="PRO_5024982271" description="Peptidase S8/S53 domain-containing protein" evidence="7">
    <location>
        <begin position="16"/>
        <end position="439"/>
    </location>
</feature>
<dbReference type="InterPro" id="IPR050131">
    <property type="entry name" value="Peptidase_S8_subtilisin-like"/>
</dbReference>
<dbReference type="OrthoDB" id="206201at2759"/>
<evidence type="ECO:0000259" key="8">
    <source>
        <dbReference type="Pfam" id="PF00082"/>
    </source>
</evidence>
<dbReference type="RefSeq" id="XP_034011742.1">
    <property type="nucleotide sequence ID" value="XM_034156256.1"/>
</dbReference>
<evidence type="ECO:0000256" key="1">
    <source>
        <dbReference type="ARBA" id="ARBA00011073"/>
    </source>
</evidence>
<sequence>MKLSNTLLLAAASHALVLPFLDQFDFELPSLFHDDTNERSFLRVDGTMAPLNRVDVNKIVPHRYIVVLNEEEIFPVQAMAESIMSSLDHMDMSVFNVGQLLRGFTVSMSPESLERLRQDSRVKYVEPDTIVSIDSSDIQPEAPWGLSRISHRKVQTDASYLYDDQGGLGVDAYVVDTGIKVDHEEFEGRAEWVKAVAFPNIKMDTNGHGTHCAGIIGSKNYGVAKKANLFAVGVMTPLGTGTTSDIIKGMEEVAKRHAERKSARGFKGSTVNMSLGGGVSEAFDQAADALVSLGIHVAVAAGNDNADACQYSPARAGKVITVGATNSQDERASFSNWGSCVDVFAPGQDIESTYIWNPTTVMSGTSMASPHVAGLLSYYLSLAPEQSSEYKVDLDPATMKARVLKYATKGALTQLDSASPNLLIYNGGGKNLTDFYSLL</sequence>
<dbReference type="EMBL" id="SWFT01000105">
    <property type="protein sequence ID" value="KAA8901119.1"/>
    <property type="molecule type" value="Genomic_DNA"/>
</dbReference>
<dbReference type="PROSITE" id="PS00138">
    <property type="entry name" value="SUBTILASE_SER"/>
    <property type="match status" value="1"/>
</dbReference>
<dbReference type="InterPro" id="IPR023827">
    <property type="entry name" value="Peptidase_S8_Asp-AS"/>
</dbReference>
<evidence type="ECO:0000256" key="6">
    <source>
        <dbReference type="RuleBase" id="RU003355"/>
    </source>
</evidence>
<comment type="similarity">
    <text evidence="1 5 6">Belongs to the peptidase S8 family.</text>
</comment>
<keyword evidence="3 5" id="KW-0378">Hydrolase</keyword>
<dbReference type="Gene3D" id="3.30.70.80">
    <property type="entry name" value="Peptidase S8 propeptide/proteinase inhibitor I9"/>
    <property type="match status" value="1"/>
</dbReference>
<feature type="active site" description="Charge relay system" evidence="5">
    <location>
        <position position="208"/>
    </location>
</feature>
<evidence type="ECO:0008006" key="12">
    <source>
        <dbReference type="Google" id="ProtNLM"/>
    </source>
</evidence>
<dbReference type="PANTHER" id="PTHR43806:SF11">
    <property type="entry name" value="CEREVISIN-RELATED"/>
    <property type="match status" value="1"/>
</dbReference>
<dbReference type="SUPFAM" id="SSF54897">
    <property type="entry name" value="Protease propeptides/inhibitors"/>
    <property type="match status" value="1"/>
</dbReference>
<dbReference type="SUPFAM" id="SSF52743">
    <property type="entry name" value="Subtilisin-like"/>
    <property type="match status" value="1"/>
</dbReference>
<evidence type="ECO:0000256" key="5">
    <source>
        <dbReference type="PROSITE-ProRule" id="PRU01240"/>
    </source>
</evidence>
<dbReference type="Pfam" id="PF05922">
    <property type="entry name" value="Inhibitor_I9"/>
    <property type="match status" value="1"/>
</dbReference>
<dbReference type="GO" id="GO:0004252">
    <property type="term" value="F:serine-type endopeptidase activity"/>
    <property type="evidence" value="ECO:0007669"/>
    <property type="project" value="UniProtKB-UniRule"/>
</dbReference>
<feature type="active site" description="Charge relay system" evidence="5">
    <location>
        <position position="176"/>
    </location>
</feature>
<protein>
    <recommendedName>
        <fullName evidence="12">Peptidase S8/S53 domain-containing protein</fullName>
    </recommendedName>
</protein>
<dbReference type="Pfam" id="PF00082">
    <property type="entry name" value="Peptidase_S8"/>
    <property type="match status" value="1"/>
</dbReference>
<keyword evidence="11" id="KW-1185">Reference proteome</keyword>
<dbReference type="PROSITE" id="PS00137">
    <property type="entry name" value="SUBTILASE_HIS"/>
    <property type="match status" value="1"/>
</dbReference>
<dbReference type="InterPro" id="IPR036852">
    <property type="entry name" value="Peptidase_S8/S53_dom_sf"/>
</dbReference>
<keyword evidence="4 5" id="KW-0720">Serine protease</keyword>
<dbReference type="PROSITE" id="PS51892">
    <property type="entry name" value="SUBTILASE"/>
    <property type="match status" value="1"/>
</dbReference>
<gene>
    <name evidence="10" type="ORF">DIURU_003489</name>
</gene>
<name>A0A642ULD9_DIURU</name>
<dbReference type="GO" id="GO:0006508">
    <property type="term" value="P:proteolysis"/>
    <property type="evidence" value="ECO:0007669"/>
    <property type="project" value="UniProtKB-KW"/>
</dbReference>
<dbReference type="CDD" id="cd04077">
    <property type="entry name" value="Peptidases_S8_PCSK9_ProteinaseK_like"/>
    <property type="match status" value="1"/>
</dbReference>
<dbReference type="InterPro" id="IPR022398">
    <property type="entry name" value="Peptidase_S8_His-AS"/>
</dbReference>
<dbReference type="InterPro" id="IPR015500">
    <property type="entry name" value="Peptidase_S8_subtilisin-rel"/>
</dbReference>
<dbReference type="PROSITE" id="PS00136">
    <property type="entry name" value="SUBTILASE_ASP"/>
    <property type="match status" value="1"/>
</dbReference>
<evidence type="ECO:0000313" key="11">
    <source>
        <dbReference type="Proteomes" id="UP000449547"/>
    </source>
</evidence>
<accession>A0A642ULD9</accession>
<dbReference type="Proteomes" id="UP000449547">
    <property type="component" value="Unassembled WGS sequence"/>
</dbReference>
<evidence type="ECO:0000256" key="2">
    <source>
        <dbReference type="ARBA" id="ARBA00022670"/>
    </source>
</evidence>
<dbReference type="PANTHER" id="PTHR43806">
    <property type="entry name" value="PEPTIDASE S8"/>
    <property type="match status" value="1"/>
</dbReference>
<evidence type="ECO:0000256" key="4">
    <source>
        <dbReference type="ARBA" id="ARBA00022825"/>
    </source>
</evidence>
<evidence type="ECO:0000256" key="7">
    <source>
        <dbReference type="SAM" id="SignalP"/>
    </source>
</evidence>
<dbReference type="GeneID" id="54782140"/>
<feature type="signal peptide" evidence="7">
    <location>
        <begin position="1"/>
        <end position="15"/>
    </location>
</feature>
<keyword evidence="2 5" id="KW-0645">Protease</keyword>
<evidence type="ECO:0000256" key="3">
    <source>
        <dbReference type="ARBA" id="ARBA00022801"/>
    </source>
</evidence>
<feature type="active site" description="Charge relay system" evidence="5">
    <location>
        <position position="366"/>
    </location>
</feature>
<dbReference type="Gene3D" id="3.40.50.200">
    <property type="entry name" value="Peptidase S8/S53 domain"/>
    <property type="match status" value="1"/>
</dbReference>
<dbReference type="InterPro" id="IPR023828">
    <property type="entry name" value="Peptidase_S8_Ser-AS"/>
</dbReference>
<dbReference type="VEuPathDB" id="FungiDB:DIURU_003489"/>
<feature type="domain" description="Peptidase S8/S53" evidence="8">
    <location>
        <begin position="174"/>
        <end position="415"/>
    </location>
</feature>
<keyword evidence="7" id="KW-0732">Signal</keyword>
<dbReference type="InterPro" id="IPR037045">
    <property type="entry name" value="S8pro/Inhibitor_I9_sf"/>
</dbReference>
<dbReference type="OMA" id="CEYSPAR"/>
<proteinExistence type="inferred from homology"/>
<feature type="domain" description="Inhibitor I9" evidence="9">
    <location>
        <begin position="95"/>
        <end position="133"/>
    </location>
</feature>
<dbReference type="PRINTS" id="PR00723">
    <property type="entry name" value="SUBTILISIN"/>
</dbReference>
<dbReference type="FunFam" id="3.40.50.200:FF:000007">
    <property type="entry name" value="Subtilisin-like serine protease"/>
    <property type="match status" value="1"/>
</dbReference>
<dbReference type="InterPro" id="IPR000209">
    <property type="entry name" value="Peptidase_S8/S53_dom"/>
</dbReference>
<dbReference type="InterPro" id="IPR034193">
    <property type="entry name" value="PCSK9_ProteinaseK-like"/>
</dbReference>
<comment type="caution">
    <text evidence="10">The sequence shown here is derived from an EMBL/GenBank/DDBJ whole genome shotgun (WGS) entry which is preliminary data.</text>
</comment>